<dbReference type="EMBL" id="CP136137">
    <property type="protein sequence ID" value="WYY06108.1"/>
    <property type="molecule type" value="Genomic_DNA"/>
</dbReference>
<organism evidence="6 7">
    <name type="scientific">Gordonia hydrophobica</name>
    <dbReference type="NCBI Taxonomy" id="40516"/>
    <lineage>
        <taxon>Bacteria</taxon>
        <taxon>Bacillati</taxon>
        <taxon>Actinomycetota</taxon>
        <taxon>Actinomycetes</taxon>
        <taxon>Mycobacteriales</taxon>
        <taxon>Gordoniaceae</taxon>
        <taxon>Gordonia</taxon>
    </lineage>
</organism>
<reference evidence="6 7" key="1">
    <citation type="journal article" date="2023" name="Virus Evol.">
        <title>Computational host range prediction-The good, the bad, and the ugly.</title>
        <authorList>
            <person name="Howell A.A."/>
            <person name="Versoza C.J."/>
            <person name="Pfeifer S.P."/>
        </authorList>
    </citation>
    <scope>NUCLEOTIDE SEQUENCE [LARGE SCALE GENOMIC DNA]</scope>
    <source>
        <strain evidence="6 7">1610/1b</strain>
    </source>
</reference>
<evidence type="ECO:0000256" key="3">
    <source>
        <dbReference type="ARBA" id="ARBA00022827"/>
    </source>
</evidence>
<evidence type="ECO:0000313" key="7">
    <source>
        <dbReference type="Proteomes" id="UP001479933"/>
    </source>
</evidence>
<evidence type="ECO:0000313" key="6">
    <source>
        <dbReference type="EMBL" id="WYY06108.1"/>
    </source>
</evidence>
<dbReference type="PANTHER" id="PTHR43735">
    <property type="entry name" value="APOPTOSIS-INDUCING FACTOR 1"/>
    <property type="match status" value="1"/>
</dbReference>
<comment type="similarity">
    <text evidence="1">Belongs to the FAD-dependent oxidoreductase family.</text>
</comment>
<keyword evidence="7" id="KW-1185">Reference proteome</keyword>
<dbReference type="PRINTS" id="PR00368">
    <property type="entry name" value="FADPNR"/>
</dbReference>
<feature type="domain" description="FAD/NAD(P)-binding" evidence="5">
    <location>
        <begin position="1"/>
        <end position="264"/>
    </location>
</feature>
<evidence type="ECO:0000256" key="4">
    <source>
        <dbReference type="ARBA" id="ARBA00023002"/>
    </source>
</evidence>
<dbReference type="Gene3D" id="3.50.50.100">
    <property type="match status" value="1"/>
</dbReference>
<evidence type="ECO:0000256" key="1">
    <source>
        <dbReference type="ARBA" id="ARBA00006442"/>
    </source>
</evidence>
<name>A0ABZ2TXA6_9ACTN</name>
<gene>
    <name evidence="6" type="ORF">RVF87_13605</name>
</gene>
<dbReference type="PRINTS" id="PR00469">
    <property type="entry name" value="PNDRDTASEII"/>
</dbReference>
<dbReference type="RefSeq" id="WP_066161799.1">
    <property type="nucleotide sequence ID" value="NZ_CP136137.1"/>
</dbReference>
<protein>
    <submittedName>
        <fullName evidence="6">FAD-dependent oxidoreductase</fullName>
    </submittedName>
</protein>
<dbReference type="Proteomes" id="UP001479933">
    <property type="component" value="Chromosome"/>
</dbReference>
<proteinExistence type="inferred from homology"/>
<dbReference type="InterPro" id="IPR023753">
    <property type="entry name" value="FAD/NAD-binding_dom"/>
</dbReference>
<sequence length="347" mass="36169">MKVVVVGAGYAGTMAANRIARRARGAQVTLVNPRPDFVERIRLHELIAGSGGASRPLAAMLRESVTLRVAAAQKIGDGVVALTDGDAIDFDRLVYAAGGTVVAPEGAFAVGAVDDARRAADQLANLPTDARVDVVGGGLTGIETTTEVASERPDLRVRLITDGPVAPSLGRRARARVAAVLDRLGVETVRAEWNSPGDAALTLWAVARQVSELAEASGLEVDTDGRMVVDASLRSVSDARLYAVGDAAAVPGSRMSCQAAIPQGAHAADAIARESRNRAPKPYSMGFTAQCVSLGRRDGVVQRVHRDDSPAGAWLGGRAAAFVKEQVCRSTVVATRSSQYAWMPGPS</sequence>
<evidence type="ECO:0000256" key="2">
    <source>
        <dbReference type="ARBA" id="ARBA00022630"/>
    </source>
</evidence>
<accession>A0ABZ2TXA6</accession>
<evidence type="ECO:0000259" key="5">
    <source>
        <dbReference type="Pfam" id="PF07992"/>
    </source>
</evidence>
<keyword evidence="4" id="KW-0560">Oxidoreductase</keyword>
<keyword evidence="3" id="KW-0274">FAD</keyword>
<keyword evidence="2" id="KW-0285">Flavoprotein</keyword>
<dbReference type="PANTHER" id="PTHR43735:SF3">
    <property type="entry name" value="FERROPTOSIS SUPPRESSOR PROTEIN 1"/>
    <property type="match status" value="1"/>
</dbReference>
<dbReference type="Pfam" id="PF07992">
    <property type="entry name" value="Pyr_redox_2"/>
    <property type="match status" value="1"/>
</dbReference>
<dbReference type="InterPro" id="IPR036188">
    <property type="entry name" value="FAD/NAD-bd_sf"/>
</dbReference>
<dbReference type="SUPFAM" id="SSF51905">
    <property type="entry name" value="FAD/NAD(P)-binding domain"/>
    <property type="match status" value="1"/>
</dbReference>